<proteinExistence type="predicted"/>
<sequence>MASVVEPQIQTAQSPSDERPVQRRFVGRKARINNTDGSTQTLATRTPRKPKIPLVNQIPPEILEDADLNFAISSLLPSNYDFEIHKCIWNIRRHKYTRVALQMPEGLLIFACVISDILERFAGHDISCVIMGDVTYGACCIDDFTAKALGCDLLIHYAHSCLVPVDVTEMRVLYVFVAITINEQHLIATLQENFDRGSRLALVGTIQFNGALHAARNAALSDPDNVGLTIQVPQISPLSRGELLGCTAPRIDPACTDAIVYVGDGRFHLESAMIQNPGIQAYRYDPYSRKFTRENYEHDEMLQIRQDAVRSAKSAKRVGVILGTLGRQGNYATFDKIKTYLANRGIDYTLVLLSEIFPQKLAEFTHVDAFVQVACPRLSIDWGYAFAKPLLTPYEACIAFGDTEMWSTLEDVVRGQGDGYRMDYYAKDGLGRTQAKAVSR</sequence>
<accession>A0ACC3TAW2</accession>
<evidence type="ECO:0000313" key="2">
    <source>
        <dbReference type="Proteomes" id="UP001433508"/>
    </source>
</evidence>
<evidence type="ECO:0000313" key="1">
    <source>
        <dbReference type="EMBL" id="KAK9240775.1"/>
    </source>
</evidence>
<name>A0ACC3TAW2_LIPKO</name>
<dbReference type="Proteomes" id="UP001433508">
    <property type="component" value="Unassembled WGS sequence"/>
</dbReference>
<organism evidence="1 2">
    <name type="scientific">Lipomyces kononenkoae</name>
    <name type="common">Yeast</name>
    <dbReference type="NCBI Taxonomy" id="34357"/>
    <lineage>
        <taxon>Eukaryota</taxon>
        <taxon>Fungi</taxon>
        <taxon>Dikarya</taxon>
        <taxon>Ascomycota</taxon>
        <taxon>Saccharomycotina</taxon>
        <taxon>Lipomycetes</taxon>
        <taxon>Lipomycetales</taxon>
        <taxon>Lipomycetaceae</taxon>
        <taxon>Lipomyces</taxon>
    </lineage>
</organism>
<protein>
    <submittedName>
        <fullName evidence="1">Diphthamide synthesis protein-domain-containing protein</fullName>
    </submittedName>
</protein>
<dbReference type="EMBL" id="MU971337">
    <property type="protein sequence ID" value="KAK9240775.1"/>
    <property type="molecule type" value="Genomic_DNA"/>
</dbReference>
<keyword evidence="2" id="KW-1185">Reference proteome</keyword>
<reference evidence="2" key="1">
    <citation type="journal article" date="2024" name="Front. Bioeng. Biotechnol.">
        <title>Genome-scale model development and genomic sequencing of the oleaginous clade Lipomyces.</title>
        <authorList>
            <person name="Czajka J.J."/>
            <person name="Han Y."/>
            <person name="Kim J."/>
            <person name="Mondo S.J."/>
            <person name="Hofstad B.A."/>
            <person name="Robles A."/>
            <person name="Haridas S."/>
            <person name="Riley R."/>
            <person name="LaButti K."/>
            <person name="Pangilinan J."/>
            <person name="Andreopoulos W."/>
            <person name="Lipzen A."/>
            <person name="Yan J."/>
            <person name="Wang M."/>
            <person name="Ng V."/>
            <person name="Grigoriev I.V."/>
            <person name="Spatafora J.W."/>
            <person name="Magnuson J.K."/>
            <person name="Baker S.E."/>
            <person name="Pomraning K.R."/>
        </authorList>
    </citation>
    <scope>NUCLEOTIDE SEQUENCE [LARGE SCALE GENOMIC DNA]</scope>
    <source>
        <strain evidence="2">CBS 7786</strain>
    </source>
</reference>
<comment type="caution">
    <text evidence="1">The sequence shown here is derived from an EMBL/GenBank/DDBJ whole genome shotgun (WGS) entry which is preliminary data.</text>
</comment>
<gene>
    <name evidence="1" type="ORF">V1525DRAFT_447687</name>
</gene>